<organism evidence="2 3">
    <name type="scientific">Rhizobium gallicum</name>
    <dbReference type="NCBI Taxonomy" id="56730"/>
    <lineage>
        <taxon>Bacteria</taxon>
        <taxon>Pseudomonadati</taxon>
        <taxon>Pseudomonadota</taxon>
        <taxon>Alphaproteobacteria</taxon>
        <taxon>Hyphomicrobiales</taxon>
        <taxon>Rhizobiaceae</taxon>
        <taxon>Rhizobium/Agrobacterium group</taxon>
        <taxon>Rhizobium</taxon>
    </lineage>
</organism>
<sequence length="121" mass="12951">MIVQPPQSGSNSGVSGRGLPTQKNGPEHAFSTVCCASFPDACGCLNRPRSIISSKRCTSLLTVEDGAKAEYPISGSDRTNIDALIGLEPPTCKFNQAITIYLASRKSFLDRDGCHKAYREA</sequence>
<keyword evidence="2" id="KW-0614">Plasmid</keyword>
<accession>A0A1L5NRP2</accession>
<evidence type="ECO:0000313" key="3">
    <source>
        <dbReference type="Proteomes" id="UP000184749"/>
    </source>
</evidence>
<evidence type="ECO:0000256" key="1">
    <source>
        <dbReference type="SAM" id="MobiDB-lite"/>
    </source>
</evidence>
<geneLocation type="plasmid" evidence="3">
    <name>prgalie4872d</name>
</geneLocation>
<gene>
    <name evidence="2" type="ORF">IE4872_PD00022</name>
</gene>
<feature type="compositionally biased region" description="Polar residues" evidence="1">
    <location>
        <begin position="1"/>
        <end position="14"/>
    </location>
</feature>
<reference evidence="2 3" key="1">
    <citation type="submission" date="2016-09" db="EMBL/GenBank/DDBJ databases">
        <title>The complete genome sequences of Rhizobium gallicum, symbiovars gallicum and phaseoli, symbionts associated to common bean (Phaseolus vulgaris).</title>
        <authorList>
            <person name="Bustos P."/>
            <person name="Santamaria R.I."/>
            <person name="Perez-Carrascal O.M."/>
            <person name="Juarez S."/>
            <person name="Lozano L."/>
            <person name="Martinez-Flores I."/>
            <person name="Martinez-Romero E."/>
            <person name="Cevallos M."/>
            <person name="Romero D."/>
            <person name="Davila G."/>
            <person name="Gonzalez V."/>
        </authorList>
    </citation>
    <scope>NUCLEOTIDE SEQUENCE [LARGE SCALE GENOMIC DNA]</scope>
    <source>
        <strain evidence="2 3">IE4872</strain>
        <plasmid evidence="3">prgalie4872d</plasmid>
    </source>
</reference>
<evidence type="ECO:0000313" key="2">
    <source>
        <dbReference type="EMBL" id="APO70566.1"/>
    </source>
</evidence>
<protein>
    <submittedName>
        <fullName evidence="2">Uncharacterized protein</fullName>
    </submittedName>
</protein>
<name>A0A1L5NRP2_9HYPH</name>
<dbReference type="Proteomes" id="UP000184749">
    <property type="component" value="Plasmid pRgalIE4872d"/>
</dbReference>
<dbReference type="EMBL" id="CP017105">
    <property type="protein sequence ID" value="APO70566.1"/>
    <property type="molecule type" value="Genomic_DNA"/>
</dbReference>
<dbReference type="AlphaFoldDB" id="A0A1L5NRP2"/>
<proteinExistence type="predicted"/>
<feature type="region of interest" description="Disordered" evidence="1">
    <location>
        <begin position="1"/>
        <end position="24"/>
    </location>
</feature>